<dbReference type="PATRIC" id="fig|909613.9.peg.4411"/>
<evidence type="ECO:0000259" key="1">
    <source>
        <dbReference type="Pfam" id="PF01965"/>
    </source>
</evidence>
<dbReference type="PANTHER" id="PTHR48094:SF22">
    <property type="entry name" value="DJ-1_PFPI DOMAIN-CONTAINING PROTEIN"/>
    <property type="match status" value="1"/>
</dbReference>
<feature type="domain" description="DJ-1/PfpI" evidence="1">
    <location>
        <begin position="48"/>
        <end position="246"/>
    </location>
</feature>
<dbReference type="GO" id="GO:0005737">
    <property type="term" value="C:cytoplasm"/>
    <property type="evidence" value="ECO:0007669"/>
    <property type="project" value="TreeGrafter"/>
</dbReference>
<dbReference type="EMBL" id="AYXG01000165">
    <property type="protein sequence ID" value="EWC60301.1"/>
    <property type="molecule type" value="Genomic_DNA"/>
</dbReference>
<dbReference type="RefSeq" id="WP_233427784.1">
    <property type="nucleotide sequence ID" value="NZ_AYXG01000165.1"/>
</dbReference>
<name>W7IV80_9PSEU</name>
<dbReference type="InterPro" id="IPR002818">
    <property type="entry name" value="DJ-1/PfpI"/>
</dbReference>
<accession>W7IV80</accession>
<reference evidence="2 3" key="1">
    <citation type="journal article" date="2014" name="Genome Announc.">
        <title>Draft Genome Sequence of the Antitrypanosomally Active Sponge-Associated Bacterium Actinokineospora sp. Strain EG49.</title>
        <authorList>
            <person name="Harjes J."/>
            <person name="Ryu T."/>
            <person name="Abdelmohsen U.R."/>
            <person name="Moitinho-Silva L."/>
            <person name="Horn H."/>
            <person name="Ravasi T."/>
            <person name="Hentschel U."/>
        </authorList>
    </citation>
    <scope>NUCLEOTIDE SEQUENCE [LARGE SCALE GENOMIC DNA]</scope>
    <source>
        <strain evidence="2 3">EG49</strain>
    </source>
</reference>
<gene>
    <name evidence="2" type="ORF">UO65_4409</name>
</gene>
<protein>
    <submittedName>
        <fullName evidence="2">ThiJ/PfpI family protein</fullName>
    </submittedName>
</protein>
<proteinExistence type="predicted"/>
<dbReference type="InterPro" id="IPR029062">
    <property type="entry name" value="Class_I_gatase-like"/>
</dbReference>
<dbReference type="AlphaFoldDB" id="W7IV80"/>
<organism evidence="2 3">
    <name type="scientific">Actinokineospora spheciospongiae</name>
    <dbReference type="NCBI Taxonomy" id="909613"/>
    <lineage>
        <taxon>Bacteria</taxon>
        <taxon>Bacillati</taxon>
        <taxon>Actinomycetota</taxon>
        <taxon>Actinomycetes</taxon>
        <taxon>Pseudonocardiales</taxon>
        <taxon>Pseudonocardiaceae</taxon>
        <taxon>Actinokineospora</taxon>
    </lineage>
</organism>
<dbReference type="InterPro" id="IPR050325">
    <property type="entry name" value="Prot/Nucl_acid_deglycase"/>
</dbReference>
<evidence type="ECO:0000313" key="2">
    <source>
        <dbReference type="EMBL" id="EWC60301.1"/>
    </source>
</evidence>
<dbReference type="GO" id="GO:0019243">
    <property type="term" value="P:methylglyoxal catabolic process to D-lactate via S-lactoyl-glutathione"/>
    <property type="evidence" value="ECO:0007669"/>
    <property type="project" value="TreeGrafter"/>
</dbReference>
<dbReference type="Pfam" id="PF01965">
    <property type="entry name" value="DJ-1_PfpI"/>
    <property type="match status" value="1"/>
</dbReference>
<dbReference type="CDD" id="cd03141">
    <property type="entry name" value="GATase1_Hsp31_like"/>
    <property type="match status" value="1"/>
</dbReference>
<sequence>MPPGTARTARSTTPAKGDTMSKVLIVMSAADTWERTDGSAYPTGYWAEEVAAPHQRFVEAGFTVDFASPGGVLQPLDRHSADPAVAGADCARHVEHAERALREFGPLLDLAEVDVEDYAAVVLPGGHGPVVDLHRDADLGRLLTAADAAGKPIAAVCHGPAALLSAVDPEGGWLFAGRRMAAFTDEEERLFGTADAAPWLLATRLRELGAEHLAGPAYAAFTVRDGNLFTGQNPASSAPMAEAVIAALTHPDHGPVHPG</sequence>
<dbReference type="Gene3D" id="3.40.50.880">
    <property type="match status" value="1"/>
</dbReference>
<dbReference type="Proteomes" id="UP000019277">
    <property type="component" value="Unassembled WGS sequence"/>
</dbReference>
<dbReference type="GO" id="GO:0019172">
    <property type="term" value="F:glyoxalase III activity"/>
    <property type="evidence" value="ECO:0007669"/>
    <property type="project" value="TreeGrafter"/>
</dbReference>
<dbReference type="PANTHER" id="PTHR48094">
    <property type="entry name" value="PROTEIN/NUCLEIC ACID DEGLYCASE DJ-1-RELATED"/>
    <property type="match status" value="1"/>
</dbReference>
<dbReference type="STRING" id="909613.UO65_4409"/>
<keyword evidence="3" id="KW-1185">Reference proteome</keyword>
<evidence type="ECO:0000313" key="3">
    <source>
        <dbReference type="Proteomes" id="UP000019277"/>
    </source>
</evidence>
<dbReference type="eggNOG" id="COG0693">
    <property type="taxonomic scope" value="Bacteria"/>
</dbReference>
<comment type="caution">
    <text evidence="2">The sequence shown here is derived from an EMBL/GenBank/DDBJ whole genome shotgun (WGS) entry which is preliminary data.</text>
</comment>
<dbReference type="SUPFAM" id="SSF52317">
    <property type="entry name" value="Class I glutamine amidotransferase-like"/>
    <property type="match status" value="1"/>
</dbReference>